<reference evidence="2 3" key="1">
    <citation type="submission" date="2024-05" db="EMBL/GenBank/DDBJ databases">
        <title>Haplotype-resolved chromosome-level genome assembly of Huyou (Citrus changshanensis).</title>
        <authorList>
            <person name="Miao C."/>
            <person name="Chen W."/>
            <person name="Wu Y."/>
            <person name="Wang L."/>
            <person name="Zhao S."/>
            <person name="Grierson D."/>
            <person name="Xu C."/>
            <person name="Chen K."/>
        </authorList>
    </citation>
    <scope>NUCLEOTIDE SEQUENCE [LARGE SCALE GENOMIC DNA]</scope>
    <source>
        <strain evidence="2">01-14</strain>
        <tissue evidence="2">Leaf</tissue>
    </source>
</reference>
<proteinExistence type="predicted"/>
<keyword evidence="1" id="KW-0175">Coiled coil</keyword>
<dbReference type="EMBL" id="JBCGBO010000003">
    <property type="protein sequence ID" value="KAK9215366.1"/>
    <property type="molecule type" value="Genomic_DNA"/>
</dbReference>
<organism evidence="2 3">
    <name type="scientific">Citrus x changshan-huyou</name>
    <dbReference type="NCBI Taxonomy" id="2935761"/>
    <lineage>
        <taxon>Eukaryota</taxon>
        <taxon>Viridiplantae</taxon>
        <taxon>Streptophyta</taxon>
        <taxon>Embryophyta</taxon>
        <taxon>Tracheophyta</taxon>
        <taxon>Spermatophyta</taxon>
        <taxon>Magnoliopsida</taxon>
        <taxon>eudicotyledons</taxon>
        <taxon>Gunneridae</taxon>
        <taxon>Pentapetalae</taxon>
        <taxon>rosids</taxon>
        <taxon>malvids</taxon>
        <taxon>Sapindales</taxon>
        <taxon>Rutaceae</taxon>
        <taxon>Aurantioideae</taxon>
        <taxon>Citrus</taxon>
    </lineage>
</organism>
<feature type="coiled-coil region" evidence="1">
    <location>
        <begin position="80"/>
        <end position="128"/>
    </location>
</feature>
<gene>
    <name evidence="2" type="ORF">WN944_007371</name>
</gene>
<sequence length="162" mass="19594">MENCTVNISEELRAAESKKQALRRSFDIAHEQASSVHKFTVKWRDLEEHFDLIRKSLEKQMCETKLKCEKKELEWTQSSIKELSVKFDSEEEKLQSFQRRVRERVNEVESKERELDSMKRQQKKYFDDIGMKEMEYKGLRKYVEDLSQELASKDKQLKFFKK</sequence>
<keyword evidence="3" id="KW-1185">Reference proteome</keyword>
<accession>A0AAP0MKW3</accession>
<evidence type="ECO:0000313" key="2">
    <source>
        <dbReference type="EMBL" id="KAK9215366.1"/>
    </source>
</evidence>
<comment type="caution">
    <text evidence="2">The sequence shown here is derived from an EMBL/GenBank/DDBJ whole genome shotgun (WGS) entry which is preliminary data.</text>
</comment>
<name>A0AAP0MKW3_9ROSI</name>
<evidence type="ECO:0000313" key="3">
    <source>
        <dbReference type="Proteomes" id="UP001428341"/>
    </source>
</evidence>
<dbReference type="AlphaFoldDB" id="A0AAP0MKW3"/>
<protein>
    <submittedName>
        <fullName evidence="2">Uncharacterized protein</fullName>
    </submittedName>
</protein>
<dbReference type="Proteomes" id="UP001428341">
    <property type="component" value="Unassembled WGS sequence"/>
</dbReference>
<evidence type="ECO:0000256" key="1">
    <source>
        <dbReference type="SAM" id="Coils"/>
    </source>
</evidence>
<dbReference type="SUPFAM" id="SSF57997">
    <property type="entry name" value="Tropomyosin"/>
    <property type="match status" value="1"/>
</dbReference>